<sequence length="65" mass="7254">MNLCDFMLSETEHCSLDLPDLNSDFLAVSDKWRVLLDCRSYIDDDGVLEKETPCLSPLALAACMA</sequence>
<organism evidence="1 2">
    <name type="scientific">Stegodyphus mimosarum</name>
    <name type="common">African social velvet spider</name>
    <dbReference type="NCBI Taxonomy" id="407821"/>
    <lineage>
        <taxon>Eukaryota</taxon>
        <taxon>Metazoa</taxon>
        <taxon>Ecdysozoa</taxon>
        <taxon>Arthropoda</taxon>
        <taxon>Chelicerata</taxon>
        <taxon>Arachnida</taxon>
        <taxon>Araneae</taxon>
        <taxon>Araneomorphae</taxon>
        <taxon>Entelegynae</taxon>
        <taxon>Eresoidea</taxon>
        <taxon>Eresidae</taxon>
        <taxon>Stegodyphus</taxon>
    </lineage>
</organism>
<accession>A0A087UU89</accession>
<evidence type="ECO:0000313" key="1">
    <source>
        <dbReference type="EMBL" id="KFM80928.1"/>
    </source>
</evidence>
<name>A0A087UU89_STEMI</name>
<reference evidence="1 2" key="1">
    <citation type="submission" date="2013-11" db="EMBL/GenBank/DDBJ databases">
        <title>Genome sequencing of Stegodyphus mimosarum.</title>
        <authorList>
            <person name="Bechsgaard J."/>
        </authorList>
    </citation>
    <scope>NUCLEOTIDE SEQUENCE [LARGE SCALE GENOMIC DNA]</scope>
</reference>
<evidence type="ECO:0000313" key="2">
    <source>
        <dbReference type="Proteomes" id="UP000054359"/>
    </source>
</evidence>
<protein>
    <submittedName>
        <fullName evidence="1">Uncharacterized protein</fullName>
    </submittedName>
</protein>
<proteinExistence type="predicted"/>
<dbReference type="AlphaFoldDB" id="A0A087UU89"/>
<feature type="non-terminal residue" evidence="1">
    <location>
        <position position="65"/>
    </location>
</feature>
<dbReference type="Proteomes" id="UP000054359">
    <property type="component" value="Unassembled WGS sequence"/>
</dbReference>
<gene>
    <name evidence="1" type="ORF">X975_03037</name>
</gene>
<dbReference type="EMBL" id="KK121640">
    <property type="protein sequence ID" value="KFM80928.1"/>
    <property type="molecule type" value="Genomic_DNA"/>
</dbReference>
<keyword evidence="2" id="KW-1185">Reference proteome</keyword>